<evidence type="ECO:0000256" key="2">
    <source>
        <dbReference type="ARBA" id="ARBA00005641"/>
    </source>
</evidence>
<dbReference type="PANTHER" id="PTHR31451">
    <property type="match status" value="1"/>
</dbReference>
<organism evidence="8 9">
    <name type="scientific">Coemansia spiralis</name>
    <dbReference type="NCBI Taxonomy" id="417178"/>
    <lineage>
        <taxon>Eukaryota</taxon>
        <taxon>Fungi</taxon>
        <taxon>Fungi incertae sedis</taxon>
        <taxon>Zoopagomycota</taxon>
        <taxon>Kickxellomycotina</taxon>
        <taxon>Kickxellomycetes</taxon>
        <taxon>Kickxellales</taxon>
        <taxon>Kickxellaceae</taxon>
        <taxon>Coemansia</taxon>
    </lineage>
</organism>
<gene>
    <name evidence="8" type="ORF">GGI25_003581</name>
</gene>
<dbReference type="Pfam" id="PF26410">
    <property type="entry name" value="GH5_mannosidase"/>
    <property type="match status" value="1"/>
</dbReference>
<dbReference type="AlphaFoldDB" id="A0A9W8G8B1"/>
<sequence>MLTLISALAFTFTCLANICFASGRSMLSNKQHPVHHILQHRPSSAKSAFVSATGVDLVHNGLLYIISGANYWQAMNLGMAEGPSGNRTRVIRDLEILAGYGVNMIRILAASEGSQLGTQPDRMYPELMPSPGEYNEKVFQGLDWFLAQLPKYNMTATVSLCNYWTWSGGAAQYVSWATNTDIPYPVQWDPLKQIFTGGDYNKYLEYTNRFYADDEIYKKTQGWYRNHIEVVINRVNTVTGIKYKNDPAIMAWELMNEPQVIETKNKKTGENQLFRWIDDTARYISSLDSHHLITTGAESKNGERWFSIMHRSSYITLASCHFWPLNWGYYNSTDPTDSSVDYSIGKLYEFIDLNSKWAQNLQLPNVLFEYGMMRDNWGEFSGIKAYSPRAPVSHRNKFYSAVVDCMKQFSNKNGRSFAGSAFWAYSGISRPPSIPTTNITWTGDPPHEPPGWNSVYDNDTDTLEIIKKLST</sequence>
<evidence type="ECO:0000256" key="4">
    <source>
        <dbReference type="ARBA" id="ARBA00022801"/>
    </source>
</evidence>
<comment type="caution">
    <text evidence="8">The sequence shown here is derived from an EMBL/GenBank/DDBJ whole genome shotgun (WGS) entry which is preliminary data.</text>
</comment>
<evidence type="ECO:0000313" key="8">
    <source>
        <dbReference type="EMBL" id="KAJ2676431.1"/>
    </source>
</evidence>
<dbReference type="InterPro" id="IPR017853">
    <property type="entry name" value="GH"/>
</dbReference>
<keyword evidence="4" id="KW-0378">Hydrolase</keyword>
<dbReference type="Proteomes" id="UP001151518">
    <property type="component" value="Unassembled WGS sequence"/>
</dbReference>
<dbReference type="InterPro" id="IPR001547">
    <property type="entry name" value="Glyco_hydro_5"/>
</dbReference>
<evidence type="ECO:0000256" key="1">
    <source>
        <dbReference type="ARBA" id="ARBA00001678"/>
    </source>
</evidence>
<comment type="similarity">
    <text evidence="2">Belongs to the glycosyl hydrolase 5 (cellulase A) family.</text>
</comment>
<accession>A0A9W8G8B1</accession>
<dbReference type="SUPFAM" id="SSF51445">
    <property type="entry name" value="(Trans)glycosidases"/>
    <property type="match status" value="1"/>
</dbReference>
<proteinExistence type="inferred from homology"/>
<evidence type="ECO:0000256" key="5">
    <source>
        <dbReference type="ARBA" id="ARBA00023295"/>
    </source>
</evidence>
<dbReference type="InterPro" id="IPR045053">
    <property type="entry name" value="MAN-like"/>
</dbReference>
<keyword evidence="6" id="KW-0732">Signal</keyword>
<keyword evidence="5" id="KW-0326">Glycosidase</keyword>
<dbReference type="GO" id="GO:0016985">
    <property type="term" value="F:mannan endo-1,4-beta-mannosidase activity"/>
    <property type="evidence" value="ECO:0007669"/>
    <property type="project" value="UniProtKB-EC"/>
</dbReference>
<dbReference type="Gene3D" id="3.20.20.80">
    <property type="entry name" value="Glycosidases"/>
    <property type="match status" value="1"/>
</dbReference>
<feature type="signal peptide" evidence="6">
    <location>
        <begin position="1"/>
        <end position="16"/>
    </location>
</feature>
<dbReference type="OrthoDB" id="406631at2759"/>
<evidence type="ECO:0000256" key="3">
    <source>
        <dbReference type="ARBA" id="ARBA00012706"/>
    </source>
</evidence>
<comment type="catalytic activity">
    <reaction evidence="1">
        <text>Random hydrolysis of (1-&gt;4)-beta-D-mannosidic linkages in mannans, galactomannans and glucomannans.</text>
        <dbReference type="EC" id="3.2.1.78"/>
    </reaction>
</comment>
<evidence type="ECO:0000259" key="7">
    <source>
        <dbReference type="Pfam" id="PF26410"/>
    </source>
</evidence>
<feature type="domain" description="Glycoside hydrolase family 5" evidence="7">
    <location>
        <begin position="48"/>
        <end position="469"/>
    </location>
</feature>
<dbReference type="EMBL" id="JANBTW010000040">
    <property type="protein sequence ID" value="KAJ2676431.1"/>
    <property type="molecule type" value="Genomic_DNA"/>
</dbReference>
<dbReference type="EC" id="3.2.1.78" evidence="3"/>
<protein>
    <recommendedName>
        <fullName evidence="3">mannan endo-1,4-beta-mannosidase</fullName>
        <ecNumber evidence="3">3.2.1.78</ecNumber>
    </recommendedName>
</protein>
<reference evidence="8" key="1">
    <citation type="submission" date="2022-07" db="EMBL/GenBank/DDBJ databases">
        <title>Phylogenomic reconstructions and comparative analyses of Kickxellomycotina fungi.</title>
        <authorList>
            <person name="Reynolds N.K."/>
            <person name="Stajich J.E."/>
            <person name="Barry K."/>
            <person name="Grigoriev I.V."/>
            <person name="Crous P."/>
            <person name="Smith M.E."/>
        </authorList>
    </citation>
    <scope>NUCLEOTIDE SEQUENCE</scope>
    <source>
        <strain evidence="8">NRRL 3115</strain>
    </source>
</reference>
<evidence type="ECO:0000256" key="6">
    <source>
        <dbReference type="SAM" id="SignalP"/>
    </source>
</evidence>
<name>A0A9W8G8B1_9FUNG</name>
<feature type="chain" id="PRO_5040967553" description="mannan endo-1,4-beta-mannosidase" evidence="6">
    <location>
        <begin position="17"/>
        <end position="471"/>
    </location>
</feature>
<evidence type="ECO:0000313" key="9">
    <source>
        <dbReference type="Proteomes" id="UP001151518"/>
    </source>
</evidence>
<dbReference type="PANTHER" id="PTHR31451:SF40">
    <property type="entry name" value="GLYCOSIDE HYDROLASE FAMILY 5 DOMAIN-CONTAINING PROTEIN"/>
    <property type="match status" value="1"/>
</dbReference>